<proteinExistence type="evidence at transcript level"/>
<sequence length="97" mass="11931">MKCTYHKMMKDTKKKLFIIINQIINKLLFHTKLRVLNIQILQKHLNHIYRHHHPHQIYFVSQKLSLVKYQLEFNVTTVMIKQINYNFIKFNLKLILL</sequence>
<accession>Q5BQZ9</accession>
<dbReference type="EMBL" id="AY915816">
    <property type="protein sequence ID" value="AAX31037.1"/>
    <property type="molecule type" value="mRNA"/>
</dbReference>
<reference evidence="1" key="2">
    <citation type="journal article" date="2006" name="PLoS Pathog.">
        <title>New perspectives on host-parasite interplay by comparative transcriptomic and proteomic analyses of Schistosoma japonicum.</title>
        <authorList>
            <person name="Liu F."/>
            <person name="Lu J."/>
            <person name="Hu W."/>
            <person name="Wang S.Y."/>
            <person name="Cui S.J."/>
            <person name="Chi M."/>
            <person name="Yan Q."/>
            <person name="Wang X.R."/>
            <person name="Song H.D."/>
            <person name="Xu X.N."/>
            <person name="Wang J.J."/>
            <person name="Zhang X.L."/>
            <person name="Zhang X."/>
            <person name="Wang Z.Q."/>
            <person name="Xue C.L."/>
            <person name="Brindley P.J."/>
            <person name="McManus D.P."/>
            <person name="Yang P.Y."/>
            <person name="Feng Z."/>
            <person name="Chen Z."/>
            <person name="Han Z.G."/>
        </authorList>
    </citation>
    <scope>NUCLEOTIDE SEQUENCE</scope>
</reference>
<organism evidence="1">
    <name type="scientific">Schistosoma japonicum</name>
    <name type="common">Blood fluke</name>
    <dbReference type="NCBI Taxonomy" id="6182"/>
    <lineage>
        <taxon>Eukaryota</taxon>
        <taxon>Metazoa</taxon>
        <taxon>Spiralia</taxon>
        <taxon>Lophotrochozoa</taxon>
        <taxon>Platyhelminthes</taxon>
        <taxon>Trematoda</taxon>
        <taxon>Digenea</taxon>
        <taxon>Strigeidida</taxon>
        <taxon>Schistosomatoidea</taxon>
        <taxon>Schistosomatidae</taxon>
        <taxon>Schistosoma</taxon>
    </lineage>
</organism>
<name>Q5BQZ9_SCHJA</name>
<evidence type="ECO:0000313" key="1">
    <source>
        <dbReference type="EMBL" id="AAX31037.1"/>
    </source>
</evidence>
<protein>
    <submittedName>
        <fullName evidence="1">SJCHGC09744 protein</fullName>
    </submittedName>
</protein>
<reference evidence="1" key="1">
    <citation type="submission" date="2005-01" db="EMBL/GenBank/DDBJ databases">
        <authorList>
            <person name="Han Z."/>
        </authorList>
    </citation>
    <scope>NUCLEOTIDE SEQUENCE</scope>
</reference>
<dbReference type="AlphaFoldDB" id="Q5BQZ9"/>